<proteinExistence type="predicted"/>
<accession>A0A0G2ESK2</accession>
<gene>
    <name evidence="3" type="ORF">UCRPC4_g02005</name>
</gene>
<dbReference type="PANTHER" id="PTHR40370:SF1">
    <property type="entry name" value="DUF3074 DOMAIN-CONTAINING PROTEIN"/>
    <property type="match status" value="1"/>
</dbReference>
<name>A0A0G2ESK2_PHACM</name>
<dbReference type="PANTHER" id="PTHR40370">
    <property type="entry name" value="EXPRESSED PROTEIN"/>
    <property type="match status" value="1"/>
</dbReference>
<feature type="compositionally biased region" description="Polar residues" evidence="1">
    <location>
        <begin position="291"/>
        <end position="300"/>
    </location>
</feature>
<feature type="region of interest" description="Disordered" evidence="1">
    <location>
        <begin position="281"/>
        <end position="306"/>
    </location>
</feature>
<evidence type="ECO:0000313" key="3">
    <source>
        <dbReference type="EMBL" id="KKY25199.1"/>
    </source>
</evidence>
<reference evidence="3 4" key="1">
    <citation type="submission" date="2015-05" db="EMBL/GenBank/DDBJ databases">
        <title>Distinctive expansion of gene families associated with plant cell wall degradation and secondary metabolism in the genomes of grapevine trunk pathogens.</title>
        <authorList>
            <person name="Lawrence D.P."/>
            <person name="Travadon R."/>
            <person name="Rolshausen P.E."/>
            <person name="Baumgartner K."/>
        </authorList>
    </citation>
    <scope>NUCLEOTIDE SEQUENCE [LARGE SCALE GENOMIC DNA]</scope>
    <source>
        <strain evidence="3">UCRPC4</strain>
    </source>
</reference>
<evidence type="ECO:0000259" key="2">
    <source>
        <dbReference type="Pfam" id="PF11274"/>
    </source>
</evidence>
<feature type="region of interest" description="Disordered" evidence="1">
    <location>
        <begin position="1"/>
        <end position="22"/>
    </location>
</feature>
<dbReference type="OrthoDB" id="6423603at2759"/>
<comment type="caution">
    <text evidence="3">The sequence shown here is derived from an EMBL/GenBank/DDBJ whole genome shotgun (WGS) entry which is preliminary data.</text>
</comment>
<dbReference type="InterPro" id="IPR024500">
    <property type="entry name" value="DUF3074"/>
</dbReference>
<feature type="domain" description="DUF3074" evidence="2">
    <location>
        <begin position="128"/>
        <end position="346"/>
    </location>
</feature>
<feature type="compositionally biased region" description="Low complexity" evidence="1">
    <location>
        <begin position="95"/>
        <end position="110"/>
    </location>
</feature>
<dbReference type="Proteomes" id="UP000053317">
    <property type="component" value="Unassembled WGS sequence"/>
</dbReference>
<dbReference type="AlphaFoldDB" id="A0A0G2ESK2"/>
<organism evidence="3 4">
    <name type="scientific">Phaeomoniella chlamydospora</name>
    <name type="common">Phaeoacremonium chlamydosporum</name>
    <dbReference type="NCBI Taxonomy" id="158046"/>
    <lineage>
        <taxon>Eukaryota</taxon>
        <taxon>Fungi</taxon>
        <taxon>Dikarya</taxon>
        <taxon>Ascomycota</taxon>
        <taxon>Pezizomycotina</taxon>
        <taxon>Eurotiomycetes</taxon>
        <taxon>Chaetothyriomycetidae</taxon>
        <taxon>Phaeomoniellales</taxon>
        <taxon>Phaeomoniellaceae</taxon>
        <taxon>Phaeomoniella</taxon>
    </lineage>
</organism>
<evidence type="ECO:0000313" key="4">
    <source>
        <dbReference type="Proteomes" id="UP000053317"/>
    </source>
</evidence>
<reference evidence="3 4" key="2">
    <citation type="submission" date="2015-05" db="EMBL/GenBank/DDBJ databases">
        <authorList>
            <person name="Morales-Cruz A."/>
            <person name="Amrine K.C."/>
            <person name="Cantu D."/>
        </authorList>
    </citation>
    <scope>NUCLEOTIDE SEQUENCE [LARGE SCALE GENOMIC DNA]</scope>
    <source>
        <strain evidence="3">UCRPC4</strain>
    </source>
</reference>
<feature type="region of interest" description="Disordered" evidence="1">
    <location>
        <begin position="95"/>
        <end position="118"/>
    </location>
</feature>
<dbReference type="EMBL" id="LCWF01000047">
    <property type="protein sequence ID" value="KKY25199.1"/>
    <property type="molecule type" value="Genomic_DNA"/>
</dbReference>
<evidence type="ECO:0000256" key="1">
    <source>
        <dbReference type="SAM" id="MobiDB-lite"/>
    </source>
</evidence>
<keyword evidence="4" id="KW-1185">Reference proteome</keyword>
<protein>
    <recommendedName>
        <fullName evidence="2">DUF3074 domain-containing protein</fullName>
    </recommendedName>
</protein>
<sequence>MSSSSSSSPPLGPLLRLTPLQPIDLPSHPDIKVPLSSSQTQPSLIPFLHTLLHEGLSFSTTFNSPTIFHKHSTKSAPPSSTPVDVLIRSIPHSQISPISSTTSSSPDNSTDQVTRHAPLDPAKHGEYWVARRSYHADSSTAGTASWSEFDFGIRQDHSKHEADFTLTLYDAHPILDWNSSIIHDPVPGFQQITMSIHEMCHSLQFPLKPRCFPVLVITAILSDEPNAFLVITVPVDLSRQPKSFYSSSRNITEGDTKQKTQKPVLGVYSAVEIVRKIPTPPSATAAAAGGNPQQKQQLSNGPGKPGEIEWIMATASDAKGNVPLGIQKLGIPGVVVKDVGYFLKWIEQVRNRGDGIDGRK</sequence>
<dbReference type="Pfam" id="PF11274">
    <property type="entry name" value="DUF3074"/>
    <property type="match status" value="1"/>
</dbReference>